<dbReference type="Proteomes" id="UP001437256">
    <property type="component" value="Unassembled WGS sequence"/>
</dbReference>
<sequence length="185" mass="20802">MTGLTSSVSPQAPQSSRTASTRVLSGDTRERDRETEISTLIAQIEYLKTQLKIERERSPDSPPNNRQQLFIHNQDSPPQPQSHTPPGLIPLRLSSPPLQSDPQTPPILAPLRFNDPTPTGTPPPRYSRSGVARQLGRSHRSIDNAFLTMSREEIREQFDSIVQRLERIEAEQAPPGYFSTRTSQR</sequence>
<comment type="caution">
    <text evidence="2">The sequence shown here is derived from an EMBL/GenBank/DDBJ whole genome shotgun (WGS) entry which is preliminary data.</text>
</comment>
<accession>A0ABR2ZRD5</accession>
<proteinExistence type="predicted"/>
<dbReference type="EMBL" id="JBBXMP010000072">
    <property type="protein sequence ID" value="KAL0063880.1"/>
    <property type="molecule type" value="Genomic_DNA"/>
</dbReference>
<feature type="compositionally biased region" description="Polar residues" evidence="1">
    <location>
        <begin position="63"/>
        <end position="84"/>
    </location>
</feature>
<name>A0ABR2ZRD5_9AGAR</name>
<evidence type="ECO:0000256" key="1">
    <source>
        <dbReference type="SAM" id="MobiDB-lite"/>
    </source>
</evidence>
<reference evidence="2 3" key="1">
    <citation type="submission" date="2024-05" db="EMBL/GenBank/DDBJ databases">
        <title>A draft genome resource for the thread blight pathogen Marasmius tenuissimus strain MS-2.</title>
        <authorList>
            <person name="Yulfo-Soto G.E."/>
            <person name="Baruah I.K."/>
            <person name="Amoako-Attah I."/>
            <person name="Bukari Y."/>
            <person name="Meinhardt L.W."/>
            <person name="Bailey B.A."/>
            <person name="Cohen S.P."/>
        </authorList>
    </citation>
    <scope>NUCLEOTIDE SEQUENCE [LARGE SCALE GENOMIC DNA]</scope>
    <source>
        <strain evidence="2 3">MS-2</strain>
    </source>
</reference>
<organism evidence="2 3">
    <name type="scientific">Marasmius tenuissimus</name>
    <dbReference type="NCBI Taxonomy" id="585030"/>
    <lineage>
        <taxon>Eukaryota</taxon>
        <taxon>Fungi</taxon>
        <taxon>Dikarya</taxon>
        <taxon>Basidiomycota</taxon>
        <taxon>Agaricomycotina</taxon>
        <taxon>Agaricomycetes</taxon>
        <taxon>Agaricomycetidae</taxon>
        <taxon>Agaricales</taxon>
        <taxon>Marasmiineae</taxon>
        <taxon>Marasmiaceae</taxon>
        <taxon>Marasmius</taxon>
    </lineage>
</organism>
<gene>
    <name evidence="2" type="ORF">AAF712_009234</name>
</gene>
<feature type="compositionally biased region" description="Polar residues" evidence="1">
    <location>
        <begin position="1"/>
        <end position="23"/>
    </location>
</feature>
<feature type="region of interest" description="Disordered" evidence="1">
    <location>
        <begin position="52"/>
        <end position="139"/>
    </location>
</feature>
<evidence type="ECO:0000313" key="2">
    <source>
        <dbReference type="EMBL" id="KAL0063880.1"/>
    </source>
</evidence>
<keyword evidence="3" id="KW-1185">Reference proteome</keyword>
<feature type="region of interest" description="Disordered" evidence="1">
    <location>
        <begin position="1"/>
        <end position="38"/>
    </location>
</feature>
<feature type="compositionally biased region" description="Basic and acidic residues" evidence="1">
    <location>
        <begin position="27"/>
        <end position="36"/>
    </location>
</feature>
<evidence type="ECO:0000313" key="3">
    <source>
        <dbReference type="Proteomes" id="UP001437256"/>
    </source>
</evidence>
<protein>
    <submittedName>
        <fullName evidence="2">Uncharacterized protein</fullName>
    </submittedName>
</protein>